<accession>A0A5N7CCV1</accession>
<dbReference type="EMBL" id="ML735241">
    <property type="protein sequence ID" value="KAE8391990.1"/>
    <property type="molecule type" value="Genomic_DNA"/>
</dbReference>
<gene>
    <name evidence="1" type="ORF">BDV23DRAFT_152484</name>
</gene>
<dbReference type="Proteomes" id="UP000326877">
    <property type="component" value="Unassembled WGS sequence"/>
</dbReference>
<sequence>MYLQSSPHMWEALYPHASPLLHIATYGSTNCLASRKHSMAASSALDTASHFASHSRTLASTSSARTLPKATREAIVRFSAICSADIVATGGSGPLACSSLPSALIPLRWPGLHPRLARLGGDSGSTVAFPSSAPSIKALVSSTLRFGGLPLGRPEPDVERVLGSFRAVVGPCFLGRSRASMPGEEACSPELPCEAWTSLLG</sequence>
<organism evidence="1">
    <name type="scientific">Petromyces alliaceus</name>
    <name type="common">Aspergillus alliaceus</name>
    <dbReference type="NCBI Taxonomy" id="209559"/>
    <lineage>
        <taxon>Eukaryota</taxon>
        <taxon>Fungi</taxon>
        <taxon>Dikarya</taxon>
        <taxon>Ascomycota</taxon>
        <taxon>Pezizomycotina</taxon>
        <taxon>Eurotiomycetes</taxon>
        <taxon>Eurotiomycetidae</taxon>
        <taxon>Eurotiales</taxon>
        <taxon>Aspergillaceae</taxon>
        <taxon>Aspergillus</taxon>
        <taxon>Aspergillus subgen. Circumdati</taxon>
    </lineage>
</organism>
<protein>
    <submittedName>
        <fullName evidence="1">Uncharacterized protein</fullName>
    </submittedName>
</protein>
<dbReference type="AlphaFoldDB" id="A0A5N7CCV1"/>
<evidence type="ECO:0000313" key="1">
    <source>
        <dbReference type="EMBL" id="KAE8391990.1"/>
    </source>
</evidence>
<reference evidence="1" key="1">
    <citation type="submission" date="2019-04" db="EMBL/GenBank/DDBJ databases">
        <title>Friends and foes A comparative genomics studyof 23 Aspergillus species from section Flavi.</title>
        <authorList>
            <consortium name="DOE Joint Genome Institute"/>
            <person name="Kjaerbolling I."/>
            <person name="Vesth T."/>
            <person name="Frisvad J.C."/>
            <person name="Nybo J.L."/>
            <person name="Theobald S."/>
            <person name="Kildgaard S."/>
            <person name="Isbrandt T."/>
            <person name="Kuo A."/>
            <person name="Sato A."/>
            <person name="Lyhne E.K."/>
            <person name="Kogle M.E."/>
            <person name="Wiebenga A."/>
            <person name="Kun R.S."/>
            <person name="Lubbers R.J."/>
            <person name="Makela M.R."/>
            <person name="Barry K."/>
            <person name="Chovatia M."/>
            <person name="Clum A."/>
            <person name="Daum C."/>
            <person name="Haridas S."/>
            <person name="He G."/>
            <person name="LaButti K."/>
            <person name="Lipzen A."/>
            <person name="Mondo S."/>
            <person name="Riley R."/>
            <person name="Salamov A."/>
            <person name="Simmons B.A."/>
            <person name="Magnuson J.K."/>
            <person name="Henrissat B."/>
            <person name="Mortensen U.H."/>
            <person name="Larsen T.O."/>
            <person name="Devries R.P."/>
            <person name="Grigoriev I.V."/>
            <person name="Machida M."/>
            <person name="Baker S.E."/>
            <person name="Andersen M.R."/>
        </authorList>
    </citation>
    <scope>NUCLEOTIDE SEQUENCE [LARGE SCALE GENOMIC DNA]</scope>
    <source>
        <strain evidence="1">IBT 14317</strain>
    </source>
</reference>
<name>A0A5N7CCV1_PETAA</name>
<proteinExistence type="predicted"/>